<dbReference type="PANTHER" id="PTHR42690:SF1">
    <property type="entry name" value="THREONINE SYNTHASE-LIKE 2"/>
    <property type="match status" value="1"/>
</dbReference>
<dbReference type="SUPFAM" id="SSF53686">
    <property type="entry name" value="Tryptophan synthase beta subunit-like PLP-dependent enzymes"/>
    <property type="match status" value="1"/>
</dbReference>
<keyword evidence="4" id="KW-0456">Lyase</keyword>
<name>A0A2H0WLN5_9BACT</name>
<feature type="domain" description="Threonine synthase N-terminal" evidence="8">
    <location>
        <begin position="2"/>
        <end position="79"/>
    </location>
</feature>
<evidence type="ECO:0000256" key="6">
    <source>
        <dbReference type="PIRSR" id="PIRSR604450-51"/>
    </source>
</evidence>
<dbReference type="Proteomes" id="UP000230353">
    <property type="component" value="Unassembled WGS sequence"/>
</dbReference>
<dbReference type="InterPro" id="IPR004450">
    <property type="entry name" value="Thr_synthase-like"/>
</dbReference>
<dbReference type="InterPro" id="IPR037158">
    <property type="entry name" value="Thr_synth_N_sf"/>
</dbReference>
<evidence type="ECO:0000256" key="2">
    <source>
        <dbReference type="ARBA" id="ARBA00005517"/>
    </source>
</evidence>
<dbReference type="EC" id="4.2.3.1" evidence="5"/>
<evidence type="ECO:0000256" key="4">
    <source>
        <dbReference type="ARBA" id="ARBA00023239"/>
    </source>
</evidence>
<evidence type="ECO:0000313" key="9">
    <source>
        <dbReference type="EMBL" id="PIS13566.1"/>
    </source>
</evidence>
<evidence type="ECO:0000313" key="10">
    <source>
        <dbReference type="Proteomes" id="UP000230353"/>
    </source>
</evidence>
<comment type="cofactor">
    <cofactor evidence="1 6">
        <name>pyridoxal 5'-phosphate</name>
        <dbReference type="ChEBI" id="CHEBI:597326"/>
    </cofactor>
</comment>
<accession>A0A2H0WLN5</accession>
<dbReference type="GO" id="GO:0004795">
    <property type="term" value="F:threonine synthase activity"/>
    <property type="evidence" value="ECO:0007669"/>
    <property type="project" value="UniProtKB-UniRule"/>
</dbReference>
<dbReference type="Pfam" id="PF14821">
    <property type="entry name" value="Thr_synth_N"/>
    <property type="match status" value="1"/>
</dbReference>
<dbReference type="Gene3D" id="3.40.50.1100">
    <property type="match status" value="2"/>
</dbReference>
<protein>
    <recommendedName>
        <fullName evidence="5">Threonine synthase</fullName>
        <ecNumber evidence="5">4.2.3.1</ecNumber>
    </recommendedName>
</protein>
<reference evidence="10" key="1">
    <citation type="submission" date="2017-09" db="EMBL/GenBank/DDBJ databases">
        <title>Depth-based differentiation of microbial function through sediment-hosted aquifers and enrichment of novel symbionts in the deep terrestrial subsurface.</title>
        <authorList>
            <person name="Probst A.J."/>
            <person name="Ladd B."/>
            <person name="Jarett J.K."/>
            <person name="Geller-Mcgrath D.E."/>
            <person name="Sieber C.M.K."/>
            <person name="Emerson J.B."/>
            <person name="Anantharaman K."/>
            <person name="Thomas B.C."/>
            <person name="Malmstrom R."/>
            <person name="Stieglmeier M."/>
            <person name="Klingl A."/>
            <person name="Woyke T."/>
            <person name="Ryan C.M."/>
            <person name="Banfield J.F."/>
        </authorList>
    </citation>
    <scope>NUCLEOTIDE SEQUENCE [LARGE SCALE GENOMIC DNA]</scope>
</reference>
<dbReference type="Pfam" id="PF00291">
    <property type="entry name" value="PALP"/>
    <property type="match status" value="1"/>
</dbReference>
<dbReference type="InterPro" id="IPR029144">
    <property type="entry name" value="Thr_synth_N"/>
</dbReference>
<dbReference type="NCBIfam" id="TIGR00260">
    <property type="entry name" value="thrC"/>
    <property type="match status" value="1"/>
</dbReference>
<dbReference type="InterPro" id="IPR036052">
    <property type="entry name" value="TrpB-like_PALP_sf"/>
</dbReference>
<keyword evidence="3 6" id="KW-0663">Pyridoxal phosphate</keyword>
<sequence>MKFFSLNQNSPTVDFRQALLAGLAPDGGLYFPESFPQFSQKEISDLKNNSLPEAGFKVLSKWLEGEMDSSEIKEIADKALNFPIPLRKVGDFFILELFHGPTMAFKDIAARSLALLMSRVLQKENKKAVILVATSGDTGGAVAHGFANVPNIKVVALYPKGKVSRLQEEQLTRVSENVFSIEVDGVFDDCQALVKKALVDSELKNLNLSSANSISVGRLIPQIIYYVYTYAQMPMDTLEFVVPCGNFGNVCAGIFAKKMGLPFNKFLVANNENDEVYKYYQTGVFQAQQTVQTLSTAMDIGNPSNFARILKVFDNNHAAFKELIKVVEVTDLETAAAIKKVYTEQNYLLDPHTAVAWVAAEDGKNDFTKIITSTASPIKFADSIKEYAGIEVDDSQAIVDLAKNPKRKIEIKNDYAELKSMLLSLPI</sequence>
<evidence type="ECO:0000256" key="1">
    <source>
        <dbReference type="ARBA" id="ARBA00001933"/>
    </source>
</evidence>
<feature type="modified residue" description="N6-(pyridoxal phosphate)lysine" evidence="6">
    <location>
        <position position="106"/>
    </location>
</feature>
<dbReference type="AlphaFoldDB" id="A0A2H0WLN5"/>
<dbReference type="InterPro" id="IPR051166">
    <property type="entry name" value="Threonine_Synthase"/>
</dbReference>
<dbReference type="EMBL" id="PEZL01000015">
    <property type="protein sequence ID" value="PIS13566.1"/>
    <property type="molecule type" value="Genomic_DNA"/>
</dbReference>
<comment type="similarity">
    <text evidence="2">Belongs to the threonine synthase family.</text>
</comment>
<evidence type="ECO:0000259" key="8">
    <source>
        <dbReference type="Pfam" id="PF14821"/>
    </source>
</evidence>
<evidence type="ECO:0000259" key="7">
    <source>
        <dbReference type="Pfam" id="PF00291"/>
    </source>
</evidence>
<evidence type="ECO:0000256" key="5">
    <source>
        <dbReference type="NCBIfam" id="TIGR00260"/>
    </source>
</evidence>
<organism evidence="9 10">
    <name type="scientific">Candidatus Tagabacteria bacterium CG09_land_8_20_14_0_10_41_14</name>
    <dbReference type="NCBI Taxonomy" id="1975021"/>
    <lineage>
        <taxon>Bacteria</taxon>
        <taxon>Candidatus Tagaibacteriota</taxon>
    </lineage>
</organism>
<dbReference type="GO" id="GO:0009088">
    <property type="term" value="P:threonine biosynthetic process"/>
    <property type="evidence" value="ECO:0007669"/>
    <property type="project" value="UniProtKB-UniRule"/>
</dbReference>
<gene>
    <name evidence="9" type="ORF">COT67_01135</name>
</gene>
<proteinExistence type="inferred from homology"/>
<dbReference type="InterPro" id="IPR001926">
    <property type="entry name" value="TrpB-like_PALP"/>
</dbReference>
<feature type="domain" description="Tryptophan synthase beta chain-like PALP" evidence="7">
    <location>
        <begin position="93"/>
        <end position="360"/>
    </location>
</feature>
<evidence type="ECO:0000256" key="3">
    <source>
        <dbReference type="ARBA" id="ARBA00022898"/>
    </source>
</evidence>
<dbReference type="PANTHER" id="PTHR42690">
    <property type="entry name" value="THREONINE SYNTHASE FAMILY MEMBER"/>
    <property type="match status" value="1"/>
</dbReference>
<comment type="caution">
    <text evidence="9">The sequence shown here is derived from an EMBL/GenBank/DDBJ whole genome shotgun (WGS) entry which is preliminary data.</text>
</comment>
<dbReference type="Gene3D" id="3.90.1380.10">
    <property type="entry name" value="Threonine synthase, N-terminal domain"/>
    <property type="match status" value="1"/>
</dbReference>